<accession>A0A6A5R2Z7</accession>
<organism evidence="1 2">
    <name type="scientific">Didymella exigua CBS 183.55</name>
    <dbReference type="NCBI Taxonomy" id="1150837"/>
    <lineage>
        <taxon>Eukaryota</taxon>
        <taxon>Fungi</taxon>
        <taxon>Dikarya</taxon>
        <taxon>Ascomycota</taxon>
        <taxon>Pezizomycotina</taxon>
        <taxon>Dothideomycetes</taxon>
        <taxon>Pleosporomycetidae</taxon>
        <taxon>Pleosporales</taxon>
        <taxon>Pleosporineae</taxon>
        <taxon>Didymellaceae</taxon>
        <taxon>Didymella</taxon>
    </lineage>
</organism>
<reference evidence="1" key="1">
    <citation type="journal article" date="2020" name="Stud. Mycol.">
        <title>101 Dothideomycetes genomes: a test case for predicting lifestyles and emergence of pathogens.</title>
        <authorList>
            <person name="Haridas S."/>
            <person name="Albert R."/>
            <person name="Binder M."/>
            <person name="Bloem J."/>
            <person name="Labutti K."/>
            <person name="Salamov A."/>
            <person name="Andreopoulos B."/>
            <person name="Baker S."/>
            <person name="Barry K."/>
            <person name="Bills G."/>
            <person name="Bluhm B."/>
            <person name="Cannon C."/>
            <person name="Castanera R."/>
            <person name="Culley D."/>
            <person name="Daum C."/>
            <person name="Ezra D."/>
            <person name="Gonzalez J."/>
            <person name="Henrissat B."/>
            <person name="Kuo A."/>
            <person name="Liang C."/>
            <person name="Lipzen A."/>
            <person name="Lutzoni F."/>
            <person name="Magnuson J."/>
            <person name="Mondo S."/>
            <person name="Nolan M."/>
            <person name="Ohm R."/>
            <person name="Pangilinan J."/>
            <person name="Park H.-J."/>
            <person name="Ramirez L."/>
            <person name="Alfaro M."/>
            <person name="Sun H."/>
            <person name="Tritt A."/>
            <person name="Yoshinaga Y."/>
            <person name="Zwiers L.-H."/>
            <person name="Turgeon B."/>
            <person name="Goodwin S."/>
            <person name="Spatafora J."/>
            <person name="Crous P."/>
            <person name="Grigoriev I."/>
        </authorList>
    </citation>
    <scope>NUCLEOTIDE SEQUENCE</scope>
    <source>
        <strain evidence="1">CBS 183.55</strain>
    </source>
</reference>
<dbReference type="RefSeq" id="XP_033442674.1">
    <property type="nucleotide sequence ID" value="XM_033589725.1"/>
</dbReference>
<evidence type="ECO:0000313" key="2">
    <source>
        <dbReference type="Proteomes" id="UP000800082"/>
    </source>
</evidence>
<dbReference type="Proteomes" id="UP000800082">
    <property type="component" value="Unassembled WGS sequence"/>
</dbReference>
<protein>
    <submittedName>
        <fullName evidence="1">Uncharacterized protein</fullName>
    </submittedName>
</protein>
<evidence type="ECO:0000313" key="1">
    <source>
        <dbReference type="EMBL" id="KAF1922421.1"/>
    </source>
</evidence>
<gene>
    <name evidence="1" type="ORF">M421DRAFT_367045</name>
</gene>
<keyword evidence="2" id="KW-1185">Reference proteome</keyword>
<name>A0A6A5R2Z7_9PLEO</name>
<dbReference type="AlphaFoldDB" id="A0A6A5R2Z7"/>
<proteinExistence type="predicted"/>
<dbReference type="GeneID" id="54347373"/>
<dbReference type="EMBL" id="ML979027">
    <property type="protein sequence ID" value="KAF1922421.1"/>
    <property type="molecule type" value="Genomic_DNA"/>
</dbReference>
<sequence>MRGFIKCAHQQERVKLHTHFAQRHHVAQSSPCRDSSIKPLRPLHNANCIKESVFKLREALQLKRASG</sequence>